<sequence>MNMHKLKQYHNWPKSMHNSIVIGRVSLHSSIRFGQFCIKFVESFMKNLPNNDTMHFCITKQHLKKLKENE</sequence>
<dbReference type="Proteomes" id="UP001152888">
    <property type="component" value="Unassembled WGS sequence"/>
</dbReference>
<name>A0A9P0KPB7_ACAOB</name>
<organism evidence="1 2">
    <name type="scientific">Acanthoscelides obtectus</name>
    <name type="common">Bean weevil</name>
    <name type="synonym">Bruchus obtectus</name>
    <dbReference type="NCBI Taxonomy" id="200917"/>
    <lineage>
        <taxon>Eukaryota</taxon>
        <taxon>Metazoa</taxon>
        <taxon>Ecdysozoa</taxon>
        <taxon>Arthropoda</taxon>
        <taxon>Hexapoda</taxon>
        <taxon>Insecta</taxon>
        <taxon>Pterygota</taxon>
        <taxon>Neoptera</taxon>
        <taxon>Endopterygota</taxon>
        <taxon>Coleoptera</taxon>
        <taxon>Polyphaga</taxon>
        <taxon>Cucujiformia</taxon>
        <taxon>Chrysomeloidea</taxon>
        <taxon>Chrysomelidae</taxon>
        <taxon>Bruchinae</taxon>
        <taxon>Bruchini</taxon>
        <taxon>Acanthoscelides</taxon>
    </lineage>
</organism>
<comment type="caution">
    <text evidence="1">The sequence shown here is derived from an EMBL/GenBank/DDBJ whole genome shotgun (WGS) entry which is preliminary data.</text>
</comment>
<keyword evidence="2" id="KW-1185">Reference proteome</keyword>
<accession>A0A9P0KPB7</accession>
<dbReference type="AlphaFoldDB" id="A0A9P0KPB7"/>
<proteinExistence type="predicted"/>
<dbReference type="EMBL" id="CAKOFQ010006904">
    <property type="protein sequence ID" value="CAH1981038.1"/>
    <property type="molecule type" value="Genomic_DNA"/>
</dbReference>
<protein>
    <submittedName>
        <fullName evidence="1">Uncharacterized protein</fullName>
    </submittedName>
</protein>
<gene>
    <name evidence="1" type="ORF">ACAOBT_LOCUS14286</name>
</gene>
<reference evidence="1" key="1">
    <citation type="submission" date="2022-03" db="EMBL/GenBank/DDBJ databases">
        <authorList>
            <person name="Sayadi A."/>
        </authorList>
    </citation>
    <scope>NUCLEOTIDE SEQUENCE</scope>
</reference>
<evidence type="ECO:0000313" key="1">
    <source>
        <dbReference type="EMBL" id="CAH1981038.1"/>
    </source>
</evidence>
<evidence type="ECO:0000313" key="2">
    <source>
        <dbReference type="Proteomes" id="UP001152888"/>
    </source>
</evidence>